<keyword evidence="13" id="KW-1185">Reference proteome</keyword>
<dbReference type="InterPro" id="IPR044004">
    <property type="entry name" value="TSP1_spondin_dom"/>
</dbReference>
<dbReference type="InterPro" id="IPR036383">
    <property type="entry name" value="TSP1_rpt_sf"/>
</dbReference>
<evidence type="ECO:0000256" key="2">
    <source>
        <dbReference type="ARBA" id="ARBA00022525"/>
    </source>
</evidence>
<keyword evidence="5" id="KW-0732">Signal</keyword>
<evidence type="ECO:0000256" key="9">
    <source>
        <dbReference type="SAM" id="MobiDB-lite"/>
    </source>
</evidence>
<comment type="subcellular location">
    <subcellularLocation>
        <location evidence="1">Secreted</location>
        <location evidence="1">Extracellular space</location>
        <location evidence="1">Extracellular matrix</location>
    </subcellularLocation>
</comment>
<evidence type="ECO:0000256" key="7">
    <source>
        <dbReference type="ARBA" id="ARBA00023157"/>
    </source>
</evidence>
<keyword evidence="7" id="KW-1015">Disulfide bond</keyword>
<dbReference type="Pfam" id="PF19028">
    <property type="entry name" value="TSP1_spondin"/>
    <property type="match status" value="1"/>
</dbReference>
<dbReference type="FunFam" id="2.60.40.2130:FF:000004">
    <property type="entry name" value="M-spondin"/>
    <property type="match status" value="1"/>
</dbReference>
<keyword evidence="6" id="KW-0130">Cell adhesion</keyword>
<dbReference type="OrthoDB" id="6090599at2759"/>
<dbReference type="PANTHER" id="PTHR11311:SF15">
    <property type="entry name" value="SPONDIN-2"/>
    <property type="match status" value="1"/>
</dbReference>
<dbReference type="InterPro" id="IPR000884">
    <property type="entry name" value="TSP1_rpt"/>
</dbReference>
<keyword evidence="4" id="KW-0479">Metal-binding</keyword>
<reference evidence="12" key="1">
    <citation type="submission" date="2021-11" db="EMBL/GenBank/DDBJ databases">
        <authorList>
            <person name="Schell T."/>
        </authorList>
    </citation>
    <scope>NUCLEOTIDE SEQUENCE</scope>
    <source>
        <strain evidence="12">M5</strain>
    </source>
</reference>
<comment type="caution">
    <text evidence="12">The sequence shown here is derived from an EMBL/GenBank/DDBJ whole genome shotgun (WGS) entry which is preliminary data.</text>
</comment>
<feature type="domain" description="Spondin" evidence="11">
    <location>
        <begin position="40"/>
        <end position="226"/>
    </location>
</feature>
<dbReference type="AlphaFoldDB" id="A0A8J2VY71"/>
<keyword evidence="10" id="KW-1133">Transmembrane helix</keyword>
<proteinExistence type="predicted"/>
<gene>
    <name evidence="12" type="ORF">DGAL_LOCUS334</name>
</gene>
<keyword evidence="2" id="KW-0964">Secreted</keyword>
<evidence type="ECO:0000313" key="13">
    <source>
        <dbReference type="Proteomes" id="UP000789390"/>
    </source>
</evidence>
<feature type="transmembrane region" description="Helical" evidence="10">
    <location>
        <begin position="6"/>
        <end position="24"/>
    </location>
</feature>
<accession>A0A8J2VY71</accession>
<organism evidence="12 13">
    <name type="scientific">Daphnia galeata</name>
    <dbReference type="NCBI Taxonomy" id="27404"/>
    <lineage>
        <taxon>Eukaryota</taxon>
        <taxon>Metazoa</taxon>
        <taxon>Ecdysozoa</taxon>
        <taxon>Arthropoda</taxon>
        <taxon>Crustacea</taxon>
        <taxon>Branchiopoda</taxon>
        <taxon>Diplostraca</taxon>
        <taxon>Cladocera</taxon>
        <taxon>Anomopoda</taxon>
        <taxon>Daphniidae</taxon>
        <taxon>Daphnia</taxon>
    </lineage>
</organism>
<keyword evidence="10" id="KW-0472">Membrane</keyword>
<evidence type="ECO:0000259" key="11">
    <source>
        <dbReference type="PROSITE" id="PS51020"/>
    </source>
</evidence>
<evidence type="ECO:0000256" key="4">
    <source>
        <dbReference type="ARBA" id="ARBA00022723"/>
    </source>
</evidence>
<dbReference type="SMART" id="SM00209">
    <property type="entry name" value="TSP1"/>
    <property type="match status" value="1"/>
</dbReference>
<dbReference type="EMBL" id="CAKKLH010000001">
    <property type="protein sequence ID" value="CAH0098285.1"/>
    <property type="molecule type" value="Genomic_DNA"/>
</dbReference>
<evidence type="ECO:0000256" key="10">
    <source>
        <dbReference type="SAM" id="Phobius"/>
    </source>
</evidence>
<dbReference type="Pfam" id="PF06468">
    <property type="entry name" value="Spond_N"/>
    <property type="match status" value="1"/>
</dbReference>
<dbReference type="Gene3D" id="2.20.100.10">
    <property type="entry name" value="Thrombospondin type-1 (TSP1) repeat"/>
    <property type="match status" value="1"/>
</dbReference>
<dbReference type="PROSITE" id="PS51020">
    <property type="entry name" value="SPONDIN"/>
    <property type="match status" value="1"/>
</dbReference>
<dbReference type="InterPro" id="IPR051418">
    <property type="entry name" value="Spondin/Thrombospondin_T1"/>
</dbReference>
<dbReference type="InterPro" id="IPR009465">
    <property type="entry name" value="Spondin_N"/>
</dbReference>
<sequence length="446" mass="50758">MMNQFWYNSLIVGLCMVNIIALLTEARPGKTPFTDTEEQNPKLCQPDRLTVYRVTLNTFWSPRNFPKHYPQWRPPAQWSKLVGRSHNKSYTLYRLNQKATEGLKLFAENGRSDYLDTQSQGEGGIYDEFNAPPITSGEGKTEAEFFVDGNHSRVSLISKLVPSPDWFIGIDSLDLCVNSKWLDSISIEVGVVDAGTDNGFSFTSPNWPTEPQEVIRHLTSNFPNHPASAFFYPGVQKLPTMASFHFIKIKEYELSKIFHHNDDAIQNEIKKMEQESYVFEEGNALFFKRNSSNSNVYVNSHNVDSSNISVENNTDKFGKEGHLSINPANENPANDFDNVSKDDTRTNSTDGLTNFPHVDVIHKVHKLKAKTSKNAKFTRNRPPRDCEVENWTDWSPCSKACDIGESTRHRKVVNHARRGGRPCPSLSEKKWCGSARSCNRSYFNWS</sequence>
<dbReference type="Proteomes" id="UP000789390">
    <property type="component" value="Unassembled WGS sequence"/>
</dbReference>
<dbReference type="NCBIfam" id="NF038123">
    <property type="entry name" value="NF038123_dom"/>
    <property type="match status" value="1"/>
</dbReference>
<dbReference type="GO" id="GO:0046872">
    <property type="term" value="F:metal ion binding"/>
    <property type="evidence" value="ECO:0007669"/>
    <property type="project" value="UniProtKB-KW"/>
</dbReference>
<evidence type="ECO:0000256" key="8">
    <source>
        <dbReference type="ARBA" id="ARBA00023180"/>
    </source>
</evidence>
<evidence type="ECO:0000256" key="5">
    <source>
        <dbReference type="ARBA" id="ARBA00022729"/>
    </source>
</evidence>
<evidence type="ECO:0000256" key="3">
    <source>
        <dbReference type="ARBA" id="ARBA00022530"/>
    </source>
</evidence>
<dbReference type="Gene3D" id="2.60.40.2130">
    <property type="entry name" value="F-spondin domain"/>
    <property type="match status" value="1"/>
</dbReference>
<protein>
    <recommendedName>
        <fullName evidence="11">Spondin domain-containing protein</fullName>
    </recommendedName>
</protein>
<feature type="region of interest" description="Disordered" evidence="9">
    <location>
        <begin position="308"/>
        <end position="351"/>
    </location>
</feature>
<keyword evidence="3" id="KW-0272">Extracellular matrix</keyword>
<evidence type="ECO:0000256" key="6">
    <source>
        <dbReference type="ARBA" id="ARBA00022889"/>
    </source>
</evidence>
<dbReference type="InterPro" id="IPR038678">
    <property type="entry name" value="Spondin_N_sf"/>
</dbReference>
<evidence type="ECO:0000313" key="12">
    <source>
        <dbReference type="EMBL" id="CAH0098285.1"/>
    </source>
</evidence>
<name>A0A8J2VY71_9CRUS</name>
<dbReference type="GO" id="GO:0007155">
    <property type="term" value="P:cell adhesion"/>
    <property type="evidence" value="ECO:0007669"/>
    <property type="project" value="UniProtKB-KW"/>
</dbReference>
<keyword evidence="10" id="KW-0812">Transmembrane</keyword>
<dbReference type="PANTHER" id="PTHR11311">
    <property type="entry name" value="SPONDIN"/>
    <property type="match status" value="1"/>
</dbReference>
<keyword evidence="8" id="KW-0325">Glycoprotein</keyword>
<evidence type="ECO:0000256" key="1">
    <source>
        <dbReference type="ARBA" id="ARBA00004498"/>
    </source>
</evidence>
<feature type="compositionally biased region" description="Basic and acidic residues" evidence="9">
    <location>
        <begin position="313"/>
        <end position="322"/>
    </location>
</feature>
<dbReference type="PROSITE" id="PS50092">
    <property type="entry name" value="TSP1"/>
    <property type="match status" value="1"/>
</dbReference>
<dbReference type="SUPFAM" id="SSF82895">
    <property type="entry name" value="TSP-1 type 1 repeat"/>
    <property type="match status" value="1"/>
</dbReference>